<protein>
    <submittedName>
        <fullName evidence="1">Nucleic acid-binding Zn ribbon protein</fullName>
    </submittedName>
</protein>
<reference evidence="1 2" key="1">
    <citation type="submission" date="2023-07" db="EMBL/GenBank/DDBJ databases">
        <title>Sequencing the genomes of 1000 actinobacteria strains.</title>
        <authorList>
            <person name="Klenk H.-P."/>
        </authorList>
    </citation>
    <scope>NUCLEOTIDE SEQUENCE [LARGE SCALE GENOMIC DNA]</scope>
    <source>
        <strain evidence="1 2">DSM 44109</strain>
    </source>
</reference>
<dbReference type="RefSeq" id="WP_306876416.1">
    <property type="nucleotide sequence ID" value="NZ_JAUSRB010000005.1"/>
</dbReference>
<evidence type="ECO:0000313" key="1">
    <source>
        <dbReference type="EMBL" id="MDP9870468.1"/>
    </source>
</evidence>
<dbReference type="Proteomes" id="UP001230426">
    <property type="component" value="Unassembled WGS sequence"/>
</dbReference>
<dbReference type="EMBL" id="JAUSRB010000005">
    <property type="protein sequence ID" value="MDP9870468.1"/>
    <property type="molecule type" value="Genomic_DNA"/>
</dbReference>
<name>A0ABT9RMF5_9ACTN</name>
<organism evidence="1 2">
    <name type="scientific">Streptosporangium brasiliense</name>
    <dbReference type="NCBI Taxonomy" id="47480"/>
    <lineage>
        <taxon>Bacteria</taxon>
        <taxon>Bacillati</taxon>
        <taxon>Actinomycetota</taxon>
        <taxon>Actinomycetes</taxon>
        <taxon>Streptosporangiales</taxon>
        <taxon>Streptosporangiaceae</taxon>
        <taxon>Streptosporangium</taxon>
    </lineage>
</organism>
<proteinExistence type="predicted"/>
<sequence>MTETTAPAECIICSAPITTAGSDYCGEVCRIADETGEQPPDWD</sequence>
<gene>
    <name evidence="1" type="ORF">J2S55_009806</name>
</gene>
<accession>A0ABT9RMF5</accession>
<comment type="caution">
    <text evidence="1">The sequence shown here is derived from an EMBL/GenBank/DDBJ whole genome shotgun (WGS) entry which is preliminary data.</text>
</comment>
<evidence type="ECO:0000313" key="2">
    <source>
        <dbReference type="Proteomes" id="UP001230426"/>
    </source>
</evidence>
<keyword evidence="2" id="KW-1185">Reference proteome</keyword>